<dbReference type="EMBL" id="CAVMBE010000018">
    <property type="protein sequence ID" value="CAK3979853.1"/>
    <property type="molecule type" value="Genomic_DNA"/>
</dbReference>
<organism evidence="2 3">
    <name type="scientific">Lecanosticta acicola</name>
    <dbReference type="NCBI Taxonomy" id="111012"/>
    <lineage>
        <taxon>Eukaryota</taxon>
        <taxon>Fungi</taxon>
        <taxon>Dikarya</taxon>
        <taxon>Ascomycota</taxon>
        <taxon>Pezizomycotina</taxon>
        <taxon>Dothideomycetes</taxon>
        <taxon>Dothideomycetidae</taxon>
        <taxon>Mycosphaerellales</taxon>
        <taxon>Mycosphaerellaceae</taxon>
        <taxon>Lecanosticta</taxon>
    </lineage>
</organism>
<sequence length="756" mass="80373">MLSSFKATVIRRALTAAPIQSASRSLPTSGVRKASSVAEAGDVDAKAAEEHFGEIKATSMQSAGEGGGKQHMGEARGGQSRVKPSSEKSLDPADDGYGIRWEPLEGCPRPRPTPTSAPTPTITITITITIIRQPAATPTATCASMKDSGNETAGSHIGLHGHKPALQVICLGNSGGPSEENVTGFLVRSVGSEWAKNSLLAVDAGSHLAPITRILERSFPPLSGGGDGRTDSNGRHPLLNGNNSAKEPSPTSTSPSSSIAEDELPEPTVLSSGPFAGLKLPNKSARANALHLLRTYITTYLITHPHLDHLSGFAINTAAFHATSRPKTLAALPSTVNAIKDHIFNDIIWPNLTDEDGGVGFVTFQRLKEGGDVMLGEGEGRGYIDVCDGLGAKAFKVSHGTCTKSPPAHQHRGSIPGLSDSHPPYNGSIQGSSGSQDHGSVAAHRSLSITQLHSTPGTPGGTQRPSFHASHASPSTAAPACESSCVVDSTAFFLRDEHTQREVLIFGDVEPDALSMMPRNKIIWQEAARRIAHRRLGGIFIECSYDDSQPDALLFGHLSPKHLIAELKTLAGFVMQAKEDLAAERASKKRKRSAANGLDNFARNAFPEKERKRSHSLVNRMLQVEDKRRSSAPDGMLPDMSAVVPTSTPPPSDSNNQYDFHDPITHSIESASPKTVSFPSYISGGGDSSGDRKADLPLSGIRVVIIHIKDTMKDGPHVSENILAELQESELRLQAERGLGLGCEFVISQSGESYWF</sequence>
<evidence type="ECO:0000256" key="1">
    <source>
        <dbReference type="SAM" id="MobiDB-lite"/>
    </source>
</evidence>
<dbReference type="Proteomes" id="UP001296104">
    <property type="component" value="Unassembled WGS sequence"/>
</dbReference>
<feature type="region of interest" description="Disordered" evidence="1">
    <location>
        <begin position="402"/>
        <end position="475"/>
    </location>
</feature>
<dbReference type="SUPFAM" id="SSF56281">
    <property type="entry name" value="Metallo-hydrolase/oxidoreductase"/>
    <property type="match status" value="1"/>
</dbReference>
<feature type="compositionally biased region" description="Polar residues" evidence="1">
    <location>
        <begin position="447"/>
        <end position="464"/>
    </location>
</feature>
<dbReference type="PRINTS" id="PR00388">
    <property type="entry name" value="PDIESTERASE2"/>
</dbReference>
<protein>
    <submittedName>
        <fullName evidence="2">3,5 -cyclic-nucleotide phosphodiesterase</fullName>
    </submittedName>
</protein>
<dbReference type="CDD" id="cd07735">
    <property type="entry name" value="class_II_PDE_MBL-fold"/>
    <property type="match status" value="1"/>
</dbReference>
<dbReference type="InterPro" id="IPR000396">
    <property type="entry name" value="Pdiesterase2"/>
</dbReference>
<feature type="compositionally biased region" description="Low complexity" evidence="1">
    <location>
        <begin position="465"/>
        <end position="475"/>
    </location>
</feature>
<dbReference type="InterPro" id="IPR036866">
    <property type="entry name" value="RibonucZ/Hydroxyglut_hydro"/>
</dbReference>
<accession>A0AAI8YXE1</accession>
<name>A0AAI8YXE1_9PEZI</name>
<evidence type="ECO:0000313" key="2">
    <source>
        <dbReference type="EMBL" id="CAK3979853.1"/>
    </source>
</evidence>
<dbReference type="GO" id="GO:0006198">
    <property type="term" value="P:cAMP catabolic process"/>
    <property type="evidence" value="ECO:0007669"/>
    <property type="project" value="InterPro"/>
</dbReference>
<gene>
    <name evidence="2" type="ORF">LECACI_7A003749</name>
</gene>
<dbReference type="GO" id="GO:0047555">
    <property type="term" value="F:3',5'-cyclic-GMP phosphodiesterase activity"/>
    <property type="evidence" value="ECO:0007669"/>
    <property type="project" value="TreeGrafter"/>
</dbReference>
<dbReference type="AlphaFoldDB" id="A0AAI8YXE1"/>
<dbReference type="GO" id="GO:0004115">
    <property type="term" value="F:3',5'-cyclic-AMP phosphodiesterase activity"/>
    <property type="evidence" value="ECO:0007669"/>
    <property type="project" value="InterPro"/>
</dbReference>
<dbReference type="PANTHER" id="PTHR28283">
    <property type="entry name" value="3',5'-CYCLIC-NUCLEOTIDE PHOSPHODIESTERASE 1"/>
    <property type="match status" value="1"/>
</dbReference>
<evidence type="ECO:0000313" key="3">
    <source>
        <dbReference type="Proteomes" id="UP001296104"/>
    </source>
</evidence>
<dbReference type="Pfam" id="PF02112">
    <property type="entry name" value="PDEase_II"/>
    <property type="match status" value="2"/>
</dbReference>
<feature type="region of interest" description="Disordered" evidence="1">
    <location>
        <begin position="59"/>
        <end position="97"/>
    </location>
</feature>
<feature type="compositionally biased region" description="Low complexity" evidence="1">
    <location>
        <begin position="248"/>
        <end position="258"/>
    </location>
</feature>
<feature type="compositionally biased region" description="Polar residues" evidence="1">
    <location>
        <begin position="427"/>
        <end position="438"/>
    </location>
</feature>
<feature type="region of interest" description="Disordered" evidence="1">
    <location>
        <begin position="217"/>
        <end position="266"/>
    </location>
</feature>
<proteinExistence type="predicted"/>
<reference evidence="2" key="1">
    <citation type="submission" date="2023-11" db="EMBL/GenBank/DDBJ databases">
        <authorList>
            <person name="Alioto T."/>
            <person name="Alioto T."/>
            <person name="Gomez Garrido J."/>
        </authorList>
    </citation>
    <scope>NUCLEOTIDE SEQUENCE</scope>
</reference>
<comment type="caution">
    <text evidence="2">The sequence shown here is derived from an EMBL/GenBank/DDBJ whole genome shotgun (WGS) entry which is preliminary data.</text>
</comment>
<dbReference type="PANTHER" id="PTHR28283:SF1">
    <property type="entry name" value="3',5'-CYCLIC-NUCLEOTIDE PHOSPHODIESTERASE 1"/>
    <property type="match status" value="1"/>
</dbReference>
<dbReference type="GO" id="GO:1902660">
    <property type="term" value="P:negative regulation of glucose mediated signaling pathway"/>
    <property type="evidence" value="ECO:0007669"/>
    <property type="project" value="TreeGrafter"/>
</dbReference>
<keyword evidence="3" id="KW-1185">Reference proteome</keyword>